<dbReference type="AlphaFoldDB" id="A0A5C3F138"/>
<organism evidence="2 3">
    <name type="scientific">Pseudozyma flocculosa</name>
    <dbReference type="NCBI Taxonomy" id="84751"/>
    <lineage>
        <taxon>Eukaryota</taxon>
        <taxon>Fungi</taxon>
        <taxon>Dikarya</taxon>
        <taxon>Basidiomycota</taxon>
        <taxon>Ustilaginomycotina</taxon>
        <taxon>Ustilaginomycetes</taxon>
        <taxon>Ustilaginales</taxon>
        <taxon>Ustilaginaceae</taxon>
        <taxon>Pseudozyma</taxon>
    </lineage>
</organism>
<feature type="compositionally biased region" description="Basic and acidic residues" evidence="1">
    <location>
        <begin position="69"/>
        <end position="80"/>
    </location>
</feature>
<evidence type="ECO:0000313" key="3">
    <source>
        <dbReference type="Proteomes" id="UP000323386"/>
    </source>
</evidence>
<evidence type="ECO:0000313" key="2">
    <source>
        <dbReference type="EMBL" id="SPO37780.1"/>
    </source>
</evidence>
<reference evidence="2 3" key="1">
    <citation type="submission" date="2018-03" db="EMBL/GenBank/DDBJ databases">
        <authorList>
            <person name="Guldener U."/>
        </authorList>
    </citation>
    <scope>NUCLEOTIDE SEQUENCE [LARGE SCALE GENOMIC DNA]</scope>
    <source>
        <strain evidence="2 3">DAOM196992</strain>
    </source>
</reference>
<feature type="compositionally biased region" description="Low complexity" evidence="1">
    <location>
        <begin position="90"/>
        <end position="102"/>
    </location>
</feature>
<sequence length="195" mass="20545">MVRVPIPIGWARHLPPPSTSSKVGVRDRVSSILFSLIRPTRPGRGAAGRRRVDGGTVASVGVRGGGVERAGRDQHPRQEGPPDSLAWRPGLAWLAGSGLGARRQPDRRRASRQQSTCVIRQPADPPAKPDEPTGADPKGSGQAGQARPDQGPPRRQKGGLVDPTCSSIPTRLVPIHQPPPPPPPQTGPLASQAQP</sequence>
<dbReference type="EMBL" id="OOIP01000008">
    <property type="protein sequence ID" value="SPO37780.1"/>
    <property type="molecule type" value="Genomic_DNA"/>
</dbReference>
<feature type="compositionally biased region" description="Pro residues" evidence="1">
    <location>
        <begin position="176"/>
        <end position="186"/>
    </location>
</feature>
<protein>
    <submittedName>
        <fullName evidence="2">Uncharacterized protein</fullName>
    </submittedName>
</protein>
<name>A0A5C3F138_9BASI</name>
<evidence type="ECO:0000256" key="1">
    <source>
        <dbReference type="SAM" id="MobiDB-lite"/>
    </source>
</evidence>
<accession>A0A5C3F138</accession>
<proteinExistence type="predicted"/>
<dbReference type="Proteomes" id="UP000323386">
    <property type="component" value="Unassembled WGS sequence"/>
</dbReference>
<feature type="region of interest" description="Disordered" evidence="1">
    <location>
        <begin position="39"/>
        <end position="195"/>
    </location>
</feature>
<keyword evidence="3" id="KW-1185">Reference proteome</keyword>
<gene>
    <name evidence="2" type="ORF">PSFLO_03256</name>
</gene>